<name>S5XZC3_PARAH</name>
<proteinExistence type="inferred from homology"/>
<dbReference type="GO" id="GO:0005886">
    <property type="term" value="C:plasma membrane"/>
    <property type="evidence" value="ECO:0007669"/>
    <property type="project" value="UniProtKB-SubCell"/>
</dbReference>
<dbReference type="PATRIC" id="fig|1367847.3.peg.3565"/>
<comment type="subcellular location">
    <subcellularLocation>
        <location evidence="1">Cell membrane</location>
        <topology evidence="1">Multi-pass membrane protein</topology>
    </subcellularLocation>
</comment>
<gene>
    <name evidence="9" type="ORF">JCM7686_pAMI1p051</name>
</gene>
<evidence type="ECO:0000256" key="8">
    <source>
        <dbReference type="SAM" id="Phobius"/>
    </source>
</evidence>
<dbReference type="Gene3D" id="1.10.3720.10">
    <property type="entry name" value="MetI-like"/>
    <property type="match status" value="1"/>
</dbReference>
<sequence>MTLAADLPALARAVRRSDRPGRRTALSLSLPLTGFLLVAFFLPIAFLLAAAIKNPETRQVLPETLVAMQDWDGVGLPPDAVFAAFHDDLVRAQAERTAAMLGKRLNYELSGSRSAVVAASRLAAKTPAESFRAELLQSARIWTEPAIWQVIQRNGSAQTSYYLLAALDLTRDAEGKITRADPDQAIFLSVLGRTLLIAGMVTLGTLLLGYPVAYVLTLAPRNVASLMLLMVLLPLWTSLLVRTTAWVALLQTDGIMGSDAGECRILR</sequence>
<dbReference type="EMBL" id="CP006651">
    <property type="protein sequence ID" value="AGT10637.1"/>
    <property type="molecule type" value="Genomic_DNA"/>
</dbReference>
<reference evidence="9 10" key="1">
    <citation type="journal article" date="2014" name="BMC Genomics">
        <title>Architecture and functions of a multipartite genome of the methylotrophic bacterium Paracoccus aminophilus JCM 7686, containing primary and secondary chromids.</title>
        <authorList>
            <person name="Dziewit L."/>
            <person name="Czarnecki J."/>
            <person name="Wibberg D."/>
            <person name="Radlinska M."/>
            <person name="Mrozek P."/>
            <person name="Szymczak M."/>
            <person name="Schluter A."/>
            <person name="Puhler A."/>
            <person name="Bartosik D."/>
        </authorList>
    </citation>
    <scope>NUCLEOTIDE SEQUENCE [LARGE SCALE GENOMIC DNA]</scope>
    <source>
        <strain evidence="9">JCM 7686</strain>
        <plasmid evidence="10">Plasmid pAMI1</plasmid>
    </source>
</reference>
<feature type="transmembrane region" description="Helical" evidence="8">
    <location>
        <begin position="223"/>
        <end position="241"/>
    </location>
</feature>
<geneLocation type="plasmid" evidence="9 10">
    <name>pAMI1</name>
</geneLocation>
<dbReference type="HOGENOM" id="CLU_039052_0_0_5"/>
<organism evidence="9 10">
    <name type="scientific">Paracoccus aminophilus JCM 7686</name>
    <dbReference type="NCBI Taxonomy" id="1367847"/>
    <lineage>
        <taxon>Bacteria</taxon>
        <taxon>Pseudomonadati</taxon>
        <taxon>Pseudomonadota</taxon>
        <taxon>Alphaproteobacteria</taxon>
        <taxon>Rhodobacterales</taxon>
        <taxon>Paracoccaceae</taxon>
        <taxon>Paracoccus</taxon>
    </lineage>
</organism>
<dbReference type="PANTHER" id="PTHR42929:SF5">
    <property type="entry name" value="ABC TRANSPORTER PERMEASE PROTEIN"/>
    <property type="match status" value="1"/>
</dbReference>
<keyword evidence="3" id="KW-0813">Transport</keyword>
<keyword evidence="4" id="KW-1003">Cell membrane</keyword>
<dbReference type="SUPFAM" id="SSF161098">
    <property type="entry name" value="MetI-like"/>
    <property type="match status" value="1"/>
</dbReference>
<evidence type="ECO:0000256" key="4">
    <source>
        <dbReference type="ARBA" id="ARBA00022475"/>
    </source>
</evidence>
<accession>S5XZC3</accession>
<dbReference type="AlphaFoldDB" id="S5XZC3"/>
<feature type="transmembrane region" description="Helical" evidence="8">
    <location>
        <begin position="32"/>
        <end position="52"/>
    </location>
</feature>
<comment type="similarity">
    <text evidence="2">Belongs to the binding-protein-dependent transport system permease family. CysTW subfamily.</text>
</comment>
<keyword evidence="10" id="KW-1185">Reference proteome</keyword>
<dbReference type="InterPro" id="IPR035906">
    <property type="entry name" value="MetI-like_sf"/>
</dbReference>
<protein>
    <submittedName>
        <fullName evidence="9">Spermidine/putrescine ABC transporter, permease</fullName>
    </submittedName>
</protein>
<dbReference type="RefSeq" id="WP_020952786.1">
    <property type="nucleotide sequence ID" value="NC_022042.1"/>
</dbReference>
<evidence type="ECO:0000256" key="5">
    <source>
        <dbReference type="ARBA" id="ARBA00022692"/>
    </source>
</evidence>
<evidence type="ECO:0000256" key="1">
    <source>
        <dbReference type="ARBA" id="ARBA00004651"/>
    </source>
</evidence>
<dbReference type="OrthoDB" id="9807047at2"/>
<dbReference type="Proteomes" id="UP000015480">
    <property type="component" value="Plasmid pAMI1"/>
</dbReference>
<keyword evidence="5 8" id="KW-0812">Transmembrane</keyword>
<evidence type="ECO:0000256" key="6">
    <source>
        <dbReference type="ARBA" id="ARBA00022989"/>
    </source>
</evidence>
<evidence type="ECO:0000313" key="9">
    <source>
        <dbReference type="EMBL" id="AGT10637.1"/>
    </source>
</evidence>
<evidence type="ECO:0000256" key="3">
    <source>
        <dbReference type="ARBA" id="ARBA00022448"/>
    </source>
</evidence>
<evidence type="ECO:0000256" key="2">
    <source>
        <dbReference type="ARBA" id="ARBA00007069"/>
    </source>
</evidence>
<evidence type="ECO:0000313" key="10">
    <source>
        <dbReference type="Proteomes" id="UP000015480"/>
    </source>
</evidence>
<keyword evidence="6 8" id="KW-1133">Transmembrane helix</keyword>
<dbReference type="KEGG" id="pami:JCM7686_pAMI1p051"/>
<keyword evidence="7 8" id="KW-0472">Membrane</keyword>
<keyword evidence="9" id="KW-0614">Plasmid</keyword>
<evidence type="ECO:0000256" key="7">
    <source>
        <dbReference type="ARBA" id="ARBA00023136"/>
    </source>
</evidence>
<dbReference type="PANTHER" id="PTHR42929">
    <property type="entry name" value="INNER MEMBRANE ABC TRANSPORTER PERMEASE PROTEIN YDCU-RELATED-RELATED"/>
    <property type="match status" value="1"/>
</dbReference>
<feature type="transmembrane region" description="Helical" evidence="8">
    <location>
        <begin position="195"/>
        <end position="217"/>
    </location>
</feature>